<gene>
    <name evidence="8" type="ORF">SAMN06296008_10440</name>
</gene>
<keyword evidence="9" id="KW-1185">Reference proteome</keyword>
<evidence type="ECO:0000313" key="9">
    <source>
        <dbReference type="Proteomes" id="UP000192708"/>
    </source>
</evidence>
<dbReference type="PANTHER" id="PTHR18968:SF13">
    <property type="entry name" value="ACETOLACTATE SYNTHASE CATALYTIC SUBUNIT, MITOCHONDRIAL"/>
    <property type="match status" value="1"/>
</dbReference>
<name>A0A1W1YZI1_9BURK</name>
<protein>
    <submittedName>
        <fullName evidence="8">Acetolactate synthase-1/2/3 large subunit</fullName>
    </submittedName>
</protein>
<dbReference type="PROSITE" id="PS00187">
    <property type="entry name" value="TPP_ENZYMES"/>
    <property type="match status" value="1"/>
</dbReference>
<evidence type="ECO:0000259" key="6">
    <source>
        <dbReference type="Pfam" id="PF02775"/>
    </source>
</evidence>
<dbReference type="InterPro" id="IPR011766">
    <property type="entry name" value="TPP_enzyme_TPP-bd"/>
</dbReference>
<evidence type="ECO:0000259" key="7">
    <source>
        <dbReference type="Pfam" id="PF02776"/>
    </source>
</evidence>
<dbReference type="InterPro" id="IPR045229">
    <property type="entry name" value="TPP_enz"/>
</dbReference>
<dbReference type="Gene3D" id="3.40.50.1220">
    <property type="entry name" value="TPP-binding domain"/>
    <property type="match status" value="1"/>
</dbReference>
<dbReference type="STRING" id="1938817.SAMN06296008_10440"/>
<dbReference type="Gene3D" id="3.40.50.970">
    <property type="match status" value="2"/>
</dbReference>
<dbReference type="GO" id="GO:0003984">
    <property type="term" value="F:acetolactate synthase activity"/>
    <property type="evidence" value="ECO:0007669"/>
    <property type="project" value="TreeGrafter"/>
</dbReference>
<dbReference type="SUPFAM" id="SSF52518">
    <property type="entry name" value="Thiamin diphosphate-binding fold (THDP-binding)"/>
    <property type="match status" value="2"/>
</dbReference>
<evidence type="ECO:0000313" key="8">
    <source>
        <dbReference type="EMBL" id="SMC41599.1"/>
    </source>
</evidence>
<organism evidence="8 9">
    <name type="scientific">Polynucleobacter kasalickyi</name>
    <dbReference type="NCBI Taxonomy" id="1938817"/>
    <lineage>
        <taxon>Bacteria</taxon>
        <taxon>Pseudomonadati</taxon>
        <taxon>Pseudomonadota</taxon>
        <taxon>Betaproteobacteria</taxon>
        <taxon>Burkholderiales</taxon>
        <taxon>Burkholderiaceae</taxon>
        <taxon>Polynucleobacter</taxon>
    </lineage>
</organism>
<dbReference type="InterPro" id="IPR012000">
    <property type="entry name" value="Thiamin_PyroP_enz_cen_dom"/>
</dbReference>
<dbReference type="AlphaFoldDB" id="A0A1W1YZI1"/>
<dbReference type="OrthoDB" id="2254214at2"/>
<dbReference type="CDD" id="cd07035">
    <property type="entry name" value="TPP_PYR_POX_like"/>
    <property type="match status" value="1"/>
</dbReference>
<feature type="domain" description="Thiamine pyrophosphate enzyme N-terminal TPP-binding" evidence="7">
    <location>
        <begin position="4"/>
        <end position="115"/>
    </location>
</feature>
<dbReference type="InterPro" id="IPR029035">
    <property type="entry name" value="DHS-like_NAD/FAD-binding_dom"/>
</dbReference>
<evidence type="ECO:0000256" key="4">
    <source>
        <dbReference type="RuleBase" id="RU362132"/>
    </source>
</evidence>
<evidence type="ECO:0000256" key="1">
    <source>
        <dbReference type="ARBA" id="ARBA00001964"/>
    </source>
</evidence>
<dbReference type="GO" id="GO:0005948">
    <property type="term" value="C:acetolactate synthase complex"/>
    <property type="evidence" value="ECO:0007669"/>
    <property type="project" value="TreeGrafter"/>
</dbReference>
<dbReference type="InterPro" id="IPR000399">
    <property type="entry name" value="TPP-bd_CS"/>
</dbReference>
<evidence type="ECO:0000256" key="2">
    <source>
        <dbReference type="ARBA" id="ARBA00007812"/>
    </source>
</evidence>
<sequence>MTQMTGSRLFAEMLRDYDVSHVFYIPAIMLGGLAEMENMGIKRVMTHGEKSAAYMADGYARASGKPGICMSQQIGGSNLAAGLRDAYMASAPLIAITGGPPTNAHYKNGYQEVEDFSQFDSVTKFNARIDDISRMPDLIRQAFRSATSGTPGPVHLQIKGPHGQIANGTSDFNPLTEKRFSKTPAFRPKASDEDIAASIELLQKVSKPIIVAGGGVISSGAQAELIAFAEQFGIPVACSLNGKAVIPDSHPLSVGVVGSYSRECANKAVCEADLVFFIGSKTGGQTTVDWAVPPTGTPVIQLDIEGVELGRNYPNSVSLNGDAKAVLQQLIDYLNGPKFSSSSIKSFAPWVEHTQSLVKKWRDDFSALLNSNNTPIRPERICQAISNTLPKDGVVVSDTGHSGMWTGAMVQLQHATQSYIRCAGSMGWGFPGAMGVQCALPDQTVVCFTGDGAFYYHIAELETAARFNINLVVVVNNNGALNQEIPLWDSAYGSKEAASNADLKALWQFETINFAELAQSLGCVGIRVTDPNVLEETLQHAFTLNKPVVIDVISDVQAFAKKAWTPKDTYGY</sequence>
<dbReference type="InterPro" id="IPR012001">
    <property type="entry name" value="Thiamin_PyroP_enz_TPP-bd_dom"/>
</dbReference>
<accession>A0A1W1YZI1</accession>
<dbReference type="CDD" id="cd00568">
    <property type="entry name" value="TPP_enzymes"/>
    <property type="match status" value="1"/>
</dbReference>
<dbReference type="Pfam" id="PF02776">
    <property type="entry name" value="TPP_enzyme_N"/>
    <property type="match status" value="1"/>
</dbReference>
<dbReference type="Proteomes" id="UP000192708">
    <property type="component" value="Unassembled WGS sequence"/>
</dbReference>
<dbReference type="GO" id="GO:0050660">
    <property type="term" value="F:flavin adenine dinucleotide binding"/>
    <property type="evidence" value="ECO:0007669"/>
    <property type="project" value="TreeGrafter"/>
</dbReference>
<comment type="cofactor">
    <cofactor evidence="1">
        <name>thiamine diphosphate</name>
        <dbReference type="ChEBI" id="CHEBI:58937"/>
    </cofactor>
</comment>
<dbReference type="SUPFAM" id="SSF52467">
    <property type="entry name" value="DHS-like NAD/FAD-binding domain"/>
    <property type="match status" value="1"/>
</dbReference>
<dbReference type="InterPro" id="IPR029061">
    <property type="entry name" value="THDP-binding"/>
</dbReference>
<dbReference type="GO" id="GO:0030976">
    <property type="term" value="F:thiamine pyrophosphate binding"/>
    <property type="evidence" value="ECO:0007669"/>
    <property type="project" value="InterPro"/>
</dbReference>
<dbReference type="Pfam" id="PF00205">
    <property type="entry name" value="TPP_enzyme_M"/>
    <property type="match status" value="1"/>
</dbReference>
<dbReference type="EMBL" id="FWXJ01000004">
    <property type="protein sequence ID" value="SMC41599.1"/>
    <property type="molecule type" value="Genomic_DNA"/>
</dbReference>
<dbReference type="RefSeq" id="WP_084283017.1">
    <property type="nucleotide sequence ID" value="NZ_FWXJ01000004.1"/>
</dbReference>
<reference evidence="8 9" key="1">
    <citation type="submission" date="2017-04" db="EMBL/GenBank/DDBJ databases">
        <authorList>
            <person name="Afonso C.L."/>
            <person name="Miller P.J."/>
            <person name="Scott M.A."/>
            <person name="Spackman E."/>
            <person name="Goraichik I."/>
            <person name="Dimitrov K.M."/>
            <person name="Suarez D.L."/>
            <person name="Swayne D.E."/>
        </authorList>
    </citation>
    <scope>NUCLEOTIDE SEQUENCE [LARGE SCALE GENOMIC DNA]</scope>
    <source>
        <strain evidence="8 9">VK13</strain>
    </source>
</reference>
<feature type="domain" description="Thiamine pyrophosphate enzyme central" evidence="5">
    <location>
        <begin position="196"/>
        <end position="330"/>
    </location>
</feature>
<dbReference type="GO" id="GO:0009097">
    <property type="term" value="P:isoleucine biosynthetic process"/>
    <property type="evidence" value="ECO:0007669"/>
    <property type="project" value="TreeGrafter"/>
</dbReference>
<evidence type="ECO:0000259" key="5">
    <source>
        <dbReference type="Pfam" id="PF00205"/>
    </source>
</evidence>
<comment type="similarity">
    <text evidence="2 4">Belongs to the TPP enzyme family.</text>
</comment>
<dbReference type="GO" id="GO:0000287">
    <property type="term" value="F:magnesium ion binding"/>
    <property type="evidence" value="ECO:0007669"/>
    <property type="project" value="InterPro"/>
</dbReference>
<dbReference type="PANTHER" id="PTHR18968">
    <property type="entry name" value="THIAMINE PYROPHOSPHATE ENZYMES"/>
    <property type="match status" value="1"/>
</dbReference>
<feature type="domain" description="Thiamine pyrophosphate enzyme TPP-binding" evidence="6">
    <location>
        <begin position="398"/>
        <end position="552"/>
    </location>
</feature>
<evidence type="ECO:0000256" key="3">
    <source>
        <dbReference type="ARBA" id="ARBA00023052"/>
    </source>
</evidence>
<dbReference type="Pfam" id="PF02775">
    <property type="entry name" value="TPP_enzyme_C"/>
    <property type="match status" value="1"/>
</dbReference>
<keyword evidence="3 4" id="KW-0786">Thiamine pyrophosphate</keyword>
<dbReference type="GO" id="GO:0009099">
    <property type="term" value="P:L-valine biosynthetic process"/>
    <property type="evidence" value="ECO:0007669"/>
    <property type="project" value="TreeGrafter"/>
</dbReference>
<proteinExistence type="inferred from homology"/>